<name>A0ABU9GNG7_9GAMM</name>
<sequence>MINFRFLPFIFLALLTGCEVVGPSMKVSGPKVILGDSGHQDVIYTEKSKSKGKFCPPGQAKKGNC</sequence>
<keyword evidence="2" id="KW-1185">Reference proteome</keyword>
<protein>
    <recommendedName>
        <fullName evidence="3">Lipoprotein</fullName>
    </recommendedName>
</protein>
<comment type="caution">
    <text evidence="1">The sequence shown here is derived from an EMBL/GenBank/DDBJ whole genome shotgun (WGS) entry which is preliminary data.</text>
</comment>
<evidence type="ECO:0000313" key="1">
    <source>
        <dbReference type="EMBL" id="MEL0628852.1"/>
    </source>
</evidence>
<proteinExistence type="predicted"/>
<evidence type="ECO:0008006" key="3">
    <source>
        <dbReference type="Google" id="ProtNLM"/>
    </source>
</evidence>
<reference evidence="1 2" key="1">
    <citation type="submission" date="2024-02" db="EMBL/GenBank/DDBJ databases">
        <title>Bacteria isolated from the canopy kelp, Nereocystis luetkeana.</title>
        <authorList>
            <person name="Pfister C.A."/>
            <person name="Younker I.T."/>
            <person name="Light S.H."/>
        </authorList>
    </citation>
    <scope>NUCLEOTIDE SEQUENCE [LARGE SCALE GENOMIC DNA]</scope>
    <source>
        <strain evidence="1 2">TI.1.05</strain>
    </source>
</reference>
<dbReference type="PROSITE" id="PS51257">
    <property type="entry name" value="PROKAR_LIPOPROTEIN"/>
    <property type="match status" value="1"/>
</dbReference>
<dbReference type="Proteomes" id="UP001369082">
    <property type="component" value="Unassembled WGS sequence"/>
</dbReference>
<dbReference type="EMBL" id="JBAKAZ010000010">
    <property type="protein sequence ID" value="MEL0628852.1"/>
    <property type="molecule type" value="Genomic_DNA"/>
</dbReference>
<accession>A0ABU9GNG7</accession>
<dbReference type="RefSeq" id="WP_341596866.1">
    <property type="nucleotide sequence ID" value="NZ_JBAKAZ010000010.1"/>
</dbReference>
<evidence type="ECO:0000313" key="2">
    <source>
        <dbReference type="Proteomes" id="UP001369082"/>
    </source>
</evidence>
<gene>
    <name evidence="1" type="ORF">V6256_04440</name>
</gene>
<organism evidence="1 2">
    <name type="scientific">Psychromonas aquatilis</name>
    <dbReference type="NCBI Taxonomy" id="2005072"/>
    <lineage>
        <taxon>Bacteria</taxon>
        <taxon>Pseudomonadati</taxon>
        <taxon>Pseudomonadota</taxon>
        <taxon>Gammaproteobacteria</taxon>
        <taxon>Alteromonadales</taxon>
        <taxon>Psychromonadaceae</taxon>
        <taxon>Psychromonas</taxon>
    </lineage>
</organism>